<evidence type="ECO:0000256" key="1">
    <source>
        <dbReference type="SAM" id="MobiDB-lite"/>
    </source>
</evidence>
<sequence>MPGGRAGPSGSGLELALFPLPRTSPRTSAEAWTRAPGRHVHGTQQTGGDTSEMTFITEDGASGGRRERERDCFNVDKGLIHASVLKGRGEHGPISMGTGNPLMQASPRMPVMSRITRLVNNPTSEEEEEEHLYAVCFSPLQIPPG</sequence>
<proteinExistence type="predicted"/>
<organism evidence="2 3">
    <name type="scientific">Pleuronectes platessa</name>
    <name type="common">European plaice</name>
    <dbReference type="NCBI Taxonomy" id="8262"/>
    <lineage>
        <taxon>Eukaryota</taxon>
        <taxon>Metazoa</taxon>
        <taxon>Chordata</taxon>
        <taxon>Craniata</taxon>
        <taxon>Vertebrata</taxon>
        <taxon>Euteleostomi</taxon>
        <taxon>Actinopterygii</taxon>
        <taxon>Neopterygii</taxon>
        <taxon>Teleostei</taxon>
        <taxon>Neoteleostei</taxon>
        <taxon>Acanthomorphata</taxon>
        <taxon>Carangaria</taxon>
        <taxon>Pleuronectiformes</taxon>
        <taxon>Pleuronectoidei</taxon>
        <taxon>Pleuronectidae</taxon>
        <taxon>Pleuronectes</taxon>
    </lineage>
</organism>
<feature type="compositionally biased region" description="Gly residues" evidence="1">
    <location>
        <begin position="1"/>
        <end position="10"/>
    </location>
</feature>
<protein>
    <submittedName>
        <fullName evidence="2">Uncharacterized protein</fullName>
    </submittedName>
</protein>
<reference evidence="2" key="1">
    <citation type="submission" date="2020-03" db="EMBL/GenBank/DDBJ databases">
        <authorList>
            <person name="Weist P."/>
        </authorList>
    </citation>
    <scope>NUCLEOTIDE SEQUENCE</scope>
</reference>
<feature type="region of interest" description="Disordered" evidence="1">
    <location>
        <begin position="1"/>
        <end position="68"/>
    </location>
</feature>
<comment type="caution">
    <text evidence="2">The sequence shown here is derived from an EMBL/GenBank/DDBJ whole genome shotgun (WGS) entry which is preliminary data.</text>
</comment>
<dbReference type="AlphaFoldDB" id="A0A9N7UH13"/>
<name>A0A9N7UH13_PLEPL</name>
<dbReference type="Proteomes" id="UP001153269">
    <property type="component" value="Unassembled WGS sequence"/>
</dbReference>
<accession>A0A9N7UH13</accession>
<dbReference type="EMBL" id="CADEAL010001224">
    <property type="protein sequence ID" value="CAB1430302.1"/>
    <property type="molecule type" value="Genomic_DNA"/>
</dbReference>
<feature type="region of interest" description="Disordered" evidence="1">
    <location>
        <begin position="88"/>
        <end position="107"/>
    </location>
</feature>
<evidence type="ECO:0000313" key="3">
    <source>
        <dbReference type="Proteomes" id="UP001153269"/>
    </source>
</evidence>
<gene>
    <name evidence="2" type="ORF">PLEPLA_LOCUS18284</name>
</gene>
<keyword evidence="3" id="KW-1185">Reference proteome</keyword>
<feature type="compositionally biased region" description="Polar residues" evidence="1">
    <location>
        <begin position="42"/>
        <end position="54"/>
    </location>
</feature>
<evidence type="ECO:0000313" key="2">
    <source>
        <dbReference type="EMBL" id="CAB1430302.1"/>
    </source>
</evidence>